<dbReference type="Proteomes" id="UP001284547">
    <property type="component" value="Unassembled WGS sequence"/>
</dbReference>
<gene>
    <name evidence="1" type="ORF">RZP41_24750</name>
</gene>
<dbReference type="EMBL" id="JAWHZD010000024">
    <property type="protein sequence ID" value="MDV0844424.1"/>
    <property type="molecule type" value="Genomic_DNA"/>
</dbReference>
<evidence type="ECO:0000313" key="2">
    <source>
        <dbReference type="Proteomes" id="UP001284547"/>
    </source>
</evidence>
<name>A0AAW8XTI4_9ENTR</name>
<dbReference type="RefSeq" id="WP_270802299.1">
    <property type="nucleotide sequence ID" value="NZ_JAWHZD010000024.1"/>
</dbReference>
<organism evidence="1 2">
    <name type="scientific">Klebsiella quasipneumoniae subsp. quasipneumoniae</name>
    <dbReference type="NCBI Taxonomy" id="1667327"/>
    <lineage>
        <taxon>Bacteria</taxon>
        <taxon>Pseudomonadati</taxon>
        <taxon>Pseudomonadota</taxon>
        <taxon>Gammaproteobacteria</taxon>
        <taxon>Enterobacterales</taxon>
        <taxon>Enterobacteriaceae</taxon>
        <taxon>Klebsiella/Raoultella group</taxon>
        <taxon>Klebsiella</taxon>
        <taxon>Klebsiella pneumoniae complex</taxon>
    </lineage>
</organism>
<evidence type="ECO:0000313" key="1">
    <source>
        <dbReference type="EMBL" id="MDV0844424.1"/>
    </source>
</evidence>
<protein>
    <submittedName>
        <fullName evidence="1">Uncharacterized protein</fullName>
    </submittedName>
</protein>
<reference evidence="1" key="1">
    <citation type="submission" date="2023-10" db="EMBL/GenBank/DDBJ databases">
        <title>Surveillance and assessment of the effects of hospital wastewater treatment on clearance of pathogenic bacterial and antimicrobial resistance genes.</title>
        <authorList>
            <person name="Wu Y."/>
        </authorList>
    </citation>
    <scope>NUCLEOTIDE SEQUENCE</scope>
    <source>
        <strain evidence="1">23-M-SRM-33-1</strain>
    </source>
</reference>
<accession>A0AAW8XTI4</accession>
<comment type="caution">
    <text evidence="1">The sequence shown here is derived from an EMBL/GenBank/DDBJ whole genome shotgun (WGS) entry which is preliminary data.</text>
</comment>
<sequence>MAADVIAALKRISSSSQADKGVIMTVEQLLKMAPDAAMAWVQENRATFELVPLTPSDEMIKAAAGPDYSQEDRELVTREWVDMIETHRHGYSIVA</sequence>
<dbReference type="AlphaFoldDB" id="A0AAW8XTI4"/>
<proteinExistence type="predicted"/>